<feature type="compositionally biased region" description="Polar residues" evidence="1">
    <location>
        <begin position="88"/>
        <end position="108"/>
    </location>
</feature>
<evidence type="ECO:0000256" key="1">
    <source>
        <dbReference type="SAM" id="MobiDB-lite"/>
    </source>
</evidence>
<evidence type="ECO:0000313" key="2">
    <source>
        <dbReference type="EMBL" id="GLB44478.1"/>
    </source>
</evidence>
<dbReference type="EMBL" id="BRPK01000017">
    <property type="protein sequence ID" value="GLB44478.1"/>
    <property type="molecule type" value="Genomic_DNA"/>
</dbReference>
<feature type="region of interest" description="Disordered" evidence="1">
    <location>
        <begin position="88"/>
        <end position="118"/>
    </location>
</feature>
<sequence>MQNHRTTGRPYDFLHRATNDTNGDDDKCMLWTAGIPILYIQKQQVNSVQANPADGDTPRTGKLNRGNNRVGCLLGILGDFWARNRTPRASSQALQNVRRQSSGTFSKTKSIRPVAGKS</sequence>
<organism evidence="2 3">
    <name type="scientific">Lyophyllum shimeji</name>
    <name type="common">Hon-shimeji</name>
    <name type="synonym">Tricholoma shimeji</name>
    <dbReference type="NCBI Taxonomy" id="47721"/>
    <lineage>
        <taxon>Eukaryota</taxon>
        <taxon>Fungi</taxon>
        <taxon>Dikarya</taxon>
        <taxon>Basidiomycota</taxon>
        <taxon>Agaricomycotina</taxon>
        <taxon>Agaricomycetes</taxon>
        <taxon>Agaricomycetidae</taxon>
        <taxon>Agaricales</taxon>
        <taxon>Tricholomatineae</taxon>
        <taxon>Lyophyllaceae</taxon>
        <taxon>Lyophyllum</taxon>
    </lineage>
</organism>
<reference evidence="2" key="1">
    <citation type="submission" date="2022-07" db="EMBL/GenBank/DDBJ databases">
        <title>The genome of Lyophyllum shimeji provides insight into the initial evolution of ectomycorrhizal fungal genome.</title>
        <authorList>
            <person name="Kobayashi Y."/>
            <person name="Shibata T."/>
            <person name="Hirakawa H."/>
            <person name="Shigenobu S."/>
            <person name="Nishiyama T."/>
            <person name="Yamada A."/>
            <person name="Hasebe M."/>
            <person name="Kawaguchi M."/>
        </authorList>
    </citation>
    <scope>NUCLEOTIDE SEQUENCE</scope>
    <source>
        <strain evidence="2">AT787</strain>
    </source>
</reference>
<evidence type="ECO:0000313" key="3">
    <source>
        <dbReference type="Proteomes" id="UP001063166"/>
    </source>
</evidence>
<dbReference type="AlphaFoldDB" id="A0A9P3PZM6"/>
<dbReference type="Proteomes" id="UP001063166">
    <property type="component" value="Unassembled WGS sequence"/>
</dbReference>
<keyword evidence="3" id="KW-1185">Reference proteome</keyword>
<comment type="caution">
    <text evidence="2">The sequence shown here is derived from an EMBL/GenBank/DDBJ whole genome shotgun (WGS) entry which is preliminary data.</text>
</comment>
<gene>
    <name evidence="2" type="ORF">LshimejAT787_1701050</name>
</gene>
<protein>
    <submittedName>
        <fullName evidence="2">Uncharacterized protein</fullName>
    </submittedName>
</protein>
<proteinExistence type="predicted"/>
<name>A0A9P3PZM6_LYOSH</name>
<accession>A0A9P3PZM6</accession>